<dbReference type="EMBL" id="JAMYWD010000011">
    <property type="protein sequence ID" value="KAJ4956609.1"/>
    <property type="molecule type" value="Genomic_DNA"/>
</dbReference>
<feature type="compositionally biased region" description="Pro residues" evidence="1">
    <location>
        <begin position="83"/>
        <end position="100"/>
    </location>
</feature>
<sequence length="127" mass="13669">MAFSSLLLPCALSSLVLAFLPNFLVYLEFASLALSRCVYLRAWCLFNLTDSFCRCFFVQIAPMAKKLKALDGAADVAPAFPTEIPPLPPEGATPVAPPLDPEPEIALTLEPKPEIEPLSSTPINPPA</sequence>
<evidence type="ECO:0000256" key="1">
    <source>
        <dbReference type="SAM" id="MobiDB-lite"/>
    </source>
</evidence>
<reference evidence="3" key="1">
    <citation type="journal article" date="2023" name="Plant J.">
        <title>The genome of the king protea, Protea cynaroides.</title>
        <authorList>
            <person name="Chang J."/>
            <person name="Duong T.A."/>
            <person name="Schoeman C."/>
            <person name="Ma X."/>
            <person name="Roodt D."/>
            <person name="Barker N."/>
            <person name="Li Z."/>
            <person name="Van de Peer Y."/>
            <person name="Mizrachi E."/>
        </authorList>
    </citation>
    <scope>NUCLEOTIDE SEQUENCE</scope>
    <source>
        <tissue evidence="3">Young leaves</tissue>
    </source>
</reference>
<comment type="caution">
    <text evidence="3">The sequence shown here is derived from an EMBL/GenBank/DDBJ whole genome shotgun (WGS) entry which is preliminary data.</text>
</comment>
<organism evidence="3 4">
    <name type="scientific">Protea cynaroides</name>
    <dbReference type="NCBI Taxonomy" id="273540"/>
    <lineage>
        <taxon>Eukaryota</taxon>
        <taxon>Viridiplantae</taxon>
        <taxon>Streptophyta</taxon>
        <taxon>Embryophyta</taxon>
        <taxon>Tracheophyta</taxon>
        <taxon>Spermatophyta</taxon>
        <taxon>Magnoliopsida</taxon>
        <taxon>Proteales</taxon>
        <taxon>Proteaceae</taxon>
        <taxon>Protea</taxon>
    </lineage>
</organism>
<evidence type="ECO:0000313" key="4">
    <source>
        <dbReference type="Proteomes" id="UP001141806"/>
    </source>
</evidence>
<proteinExistence type="predicted"/>
<gene>
    <name evidence="3" type="ORF">NE237_013392</name>
</gene>
<dbReference type="AlphaFoldDB" id="A0A9Q0GZT8"/>
<accession>A0A9Q0GZT8</accession>
<evidence type="ECO:0000256" key="2">
    <source>
        <dbReference type="SAM" id="SignalP"/>
    </source>
</evidence>
<protein>
    <submittedName>
        <fullName evidence="3">Uncharacterized protein</fullName>
    </submittedName>
</protein>
<keyword evidence="4" id="KW-1185">Reference proteome</keyword>
<feature type="signal peptide" evidence="2">
    <location>
        <begin position="1"/>
        <end position="18"/>
    </location>
</feature>
<evidence type="ECO:0000313" key="3">
    <source>
        <dbReference type="EMBL" id="KAJ4956609.1"/>
    </source>
</evidence>
<name>A0A9Q0GZT8_9MAGN</name>
<keyword evidence="2" id="KW-0732">Signal</keyword>
<feature type="chain" id="PRO_5040200301" evidence="2">
    <location>
        <begin position="19"/>
        <end position="127"/>
    </location>
</feature>
<feature type="compositionally biased region" description="Polar residues" evidence="1">
    <location>
        <begin position="118"/>
        <end position="127"/>
    </location>
</feature>
<dbReference type="Proteomes" id="UP001141806">
    <property type="component" value="Unassembled WGS sequence"/>
</dbReference>
<feature type="region of interest" description="Disordered" evidence="1">
    <location>
        <begin position="83"/>
        <end position="127"/>
    </location>
</feature>